<evidence type="ECO:0000313" key="2">
    <source>
        <dbReference type="EMBL" id="EGX60676.1"/>
    </source>
</evidence>
<comment type="caution">
    <text evidence="2">The sequence shown here is derived from an EMBL/GenBank/DDBJ whole genome shotgun (WGS) entry which is preliminary data.</text>
</comment>
<dbReference type="AlphaFoldDB" id="G2G7D5"/>
<gene>
    <name evidence="2" type="ORF">SZN_06986</name>
</gene>
<evidence type="ECO:0000256" key="1">
    <source>
        <dbReference type="SAM" id="MobiDB-lite"/>
    </source>
</evidence>
<reference evidence="2 3" key="1">
    <citation type="submission" date="2011-08" db="EMBL/GenBank/DDBJ databases">
        <authorList>
            <person name="Lin Y."/>
            <person name="Hao X."/>
            <person name="Johnstone L."/>
            <person name="Miller S.J."/>
            <person name="Wei G."/>
            <person name="Rensing C."/>
        </authorList>
    </citation>
    <scope>NUCLEOTIDE SEQUENCE [LARGE SCALE GENOMIC DNA]</scope>
    <source>
        <strain evidence="2 3">K42</strain>
    </source>
</reference>
<proteinExistence type="predicted"/>
<sequence length="55" mass="5974">MIPLPPHRTKGPGVLGATPEQPIGLFGRWSGGTEDEETDLARVDTGTRDHQPEDH</sequence>
<dbReference type="EMBL" id="AGBF01000012">
    <property type="protein sequence ID" value="EGX60676.1"/>
    <property type="molecule type" value="Genomic_DNA"/>
</dbReference>
<dbReference type="Proteomes" id="UP000004217">
    <property type="component" value="Unassembled WGS sequence"/>
</dbReference>
<keyword evidence="3" id="KW-1185">Reference proteome</keyword>
<organism evidence="2 3">
    <name type="scientific">Streptomyces zinciresistens K42</name>
    <dbReference type="NCBI Taxonomy" id="700597"/>
    <lineage>
        <taxon>Bacteria</taxon>
        <taxon>Bacillati</taxon>
        <taxon>Actinomycetota</taxon>
        <taxon>Actinomycetes</taxon>
        <taxon>Kitasatosporales</taxon>
        <taxon>Streptomycetaceae</taxon>
        <taxon>Streptomyces</taxon>
    </lineage>
</organism>
<feature type="compositionally biased region" description="Basic and acidic residues" evidence="1">
    <location>
        <begin position="39"/>
        <end position="55"/>
    </location>
</feature>
<accession>G2G7D5</accession>
<name>G2G7D5_9ACTN</name>
<feature type="region of interest" description="Disordered" evidence="1">
    <location>
        <begin position="1"/>
        <end position="55"/>
    </location>
</feature>
<protein>
    <submittedName>
        <fullName evidence="2">Uncharacterized protein</fullName>
    </submittedName>
</protein>
<evidence type="ECO:0000313" key="3">
    <source>
        <dbReference type="Proteomes" id="UP000004217"/>
    </source>
</evidence>